<comment type="caution">
    <text evidence="2">The sequence shown here is derived from an EMBL/GenBank/DDBJ whole genome shotgun (WGS) entry which is preliminary data.</text>
</comment>
<proteinExistence type="predicted"/>
<protein>
    <recommendedName>
        <fullName evidence="1">Phage head morphogenesis domain-containing protein</fullName>
    </recommendedName>
</protein>
<evidence type="ECO:0000313" key="2">
    <source>
        <dbReference type="EMBL" id="KKL99213.1"/>
    </source>
</evidence>
<evidence type="ECO:0000259" key="1">
    <source>
        <dbReference type="Pfam" id="PF04233"/>
    </source>
</evidence>
<dbReference type="Pfam" id="PF04233">
    <property type="entry name" value="Phage_Mu_F"/>
    <property type="match status" value="1"/>
</dbReference>
<sequence>MPVEPCRSKGRPGFRAGPNQRCYTYVAGNAASRNEAKRKAHVQLAAIGGKAFKALTDLLNDPQFWAQQRTLMMDAVMPIFREAFMVGAMLGAEQKPVAERVKQAPVGGAGDPLLVLPFDFEAVVASGDVVIAEFTNEWWAQFEQATQNGLRSAIQRAADSGLGVESVIKDIEPLFGEARATRIAVTETTRLMGQGAQETYRQAGFTKWEWRTVRDAVVDPICQALDKKQFPMSRKFEPAHPQCRCWSVPAGKPEAQPVPAVAGGFFG</sequence>
<organism evidence="2">
    <name type="scientific">marine sediment metagenome</name>
    <dbReference type="NCBI Taxonomy" id="412755"/>
    <lineage>
        <taxon>unclassified sequences</taxon>
        <taxon>metagenomes</taxon>
        <taxon>ecological metagenomes</taxon>
    </lineage>
</organism>
<dbReference type="AlphaFoldDB" id="A0A0F9GK59"/>
<feature type="domain" description="Phage head morphogenesis" evidence="1">
    <location>
        <begin position="150"/>
        <end position="245"/>
    </location>
</feature>
<accession>A0A0F9GK59</accession>
<dbReference type="EMBL" id="LAZR01017730">
    <property type="protein sequence ID" value="KKL99213.1"/>
    <property type="molecule type" value="Genomic_DNA"/>
</dbReference>
<dbReference type="NCBIfam" id="TIGR01641">
    <property type="entry name" value="phageSPP1_gp7"/>
    <property type="match status" value="1"/>
</dbReference>
<gene>
    <name evidence="2" type="ORF">LCGC14_1816710</name>
</gene>
<dbReference type="InterPro" id="IPR006528">
    <property type="entry name" value="Phage_head_morphogenesis_dom"/>
</dbReference>
<reference evidence="2" key="1">
    <citation type="journal article" date="2015" name="Nature">
        <title>Complex archaea that bridge the gap between prokaryotes and eukaryotes.</title>
        <authorList>
            <person name="Spang A."/>
            <person name="Saw J.H."/>
            <person name="Jorgensen S.L."/>
            <person name="Zaremba-Niedzwiedzka K."/>
            <person name="Martijn J."/>
            <person name="Lind A.E."/>
            <person name="van Eijk R."/>
            <person name="Schleper C."/>
            <person name="Guy L."/>
            <person name="Ettema T.J."/>
        </authorList>
    </citation>
    <scope>NUCLEOTIDE SEQUENCE</scope>
</reference>
<name>A0A0F9GK59_9ZZZZ</name>